<evidence type="ECO:0000256" key="2">
    <source>
        <dbReference type="SAM" id="Phobius"/>
    </source>
</evidence>
<dbReference type="STRING" id="1522312.GCA_900177895_00533"/>
<dbReference type="Pfam" id="PF05036">
    <property type="entry name" value="SPOR"/>
    <property type="match status" value="1"/>
</dbReference>
<keyword evidence="2" id="KW-0472">Membrane</keyword>
<keyword evidence="4" id="KW-0131">Cell cycle</keyword>
<proteinExistence type="predicted"/>
<feature type="domain" description="SPOR" evidence="3">
    <location>
        <begin position="231"/>
        <end position="294"/>
    </location>
</feature>
<dbReference type="GO" id="GO:0051301">
    <property type="term" value="P:cell division"/>
    <property type="evidence" value="ECO:0007669"/>
    <property type="project" value="UniProtKB-KW"/>
</dbReference>
<feature type="compositionally biased region" description="Polar residues" evidence="1">
    <location>
        <begin position="223"/>
        <end position="232"/>
    </location>
</feature>
<reference evidence="5 6" key="2">
    <citation type="submission" date="2017-06" db="EMBL/GenBank/DDBJ databases">
        <authorList>
            <person name="Kim H.J."/>
            <person name="Triplett B.A."/>
        </authorList>
    </citation>
    <scope>NUCLEOTIDE SEQUENCE [LARGE SCALE GENOMIC DNA]</scope>
    <source>
        <strain evidence="5">Kingella_eburonensis</strain>
    </source>
</reference>
<feature type="region of interest" description="Disordered" evidence="1">
    <location>
        <begin position="121"/>
        <end position="232"/>
    </location>
</feature>
<evidence type="ECO:0000313" key="4">
    <source>
        <dbReference type="EMBL" id="SMQ13093.1"/>
    </source>
</evidence>
<keyword evidence="6" id="KW-1185">Reference proteome</keyword>
<feature type="compositionally biased region" description="Basic and acidic residues" evidence="1">
    <location>
        <begin position="159"/>
        <end position="197"/>
    </location>
</feature>
<evidence type="ECO:0000259" key="3">
    <source>
        <dbReference type="Pfam" id="PF05036"/>
    </source>
</evidence>
<keyword evidence="4" id="KW-0132">Cell division</keyword>
<keyword evidence="2" id="KW-0812">Transmembrane</keyword>
<dbReference type="Gene3D" id="3.30.70.1070">
    <property type="entry name" value="Sporulation related repeat"/>
    <property type="match status" value="1"/>
</dbReference>
<evidence type="ECO:0000313" key="5">
    <source>
        <dbReference type="EMBL" id="SNB80261.1"/>
    </source>
</evidence>
<organism evidence="4">
    <name type="scientific">Kingella negevensis</name>
    <dbReference type="NCBI Taxonomy" id="1522312"/>
    <lineage>
        <taxon>Bacteria</taxon>
        <taxon>Pseudomonadati</taxon>
        <taxon>Pseudomonadota</taxon>
        <taxon>Betaproteobacteria</taxon>
        <taxon>Neisseriales</taxon>
        <taxon>Neisseriaceae</taxon>
        <taxon>Kingella</taxon>
    </lineage>
</organism>
<dbReference type="Proteomes" id="UP000215450">
    <property type="component" value="Unassembled WGS sequence"/>
</dbReference>
<dbReference type="RefSeq" id="WP_095063126.1">
    <property type="nucleotide sequence ID" value="NZ_FXUV02000048.1"/>
</dbReference>
<feature type="region of interest" description="Disordered" evidence="1">
    <location>
        <begin position="57"/>
        <end position="84"/>
    </location>
</feature>
<feature type="compositionally biased region" description="Polar residues" evidence="1">
    <location>
        <begin position="57"/>
        <end position="69"/>
    </location>
</feature>
<dbReference type="EMBL" id="FXUV01000044">
    <property type="protein sequence ID" value="SMQ13093.1"/>
    <property type="molecule type" value="Genomic_DNA"/>
</dbReference>
<keyword evidence="2" id="KW-1133">Transmembrane helix</keyword>
<evidence type="ECO:0000256" key="1">
    <source>
        <dbReference type="SAM" id="MobiDB-lite"/>
    </source>
</evidence>
<accession>A0A238HH76</accession>
<dbReference type="InterPro" id="IPR036680">
    <property type="entry name" value="SPOR-like_sf"/>
</dbReference>
<reference evidence="4" key="1">
    <citation type="submission" date="2017-05" db="EMBL/GenBank/DDBJ databases">
        <authorList>
            <person name="Song R."/>
            <person name="Chenine A.L."/>
            <person name="Ruprecht R.M."/>
        </authorList>
    </citation>
    <scope>NUCLEOTIDE SEQUENCE</scope>
    <source>
        <strain evidence="4">Kingella_eburonensis</strain>
    </source>
</reference>
<gene>
    <name evidence="4" type="ORF">KEBURONENSIS_01835</name>
    <name evidence="5" type="ORF">KEBURONENSIS_01837</name>
</gene>
<dbReference type="InterPro" id="IPR007730">
    <property type="entry name" value="SPOR-like_dom"/>
</dbReference>
<dbReference type="EMBL" id="FXUV02000048">
    <property type="protein sequence ID" value="SNB80261.1"/>
    <property type="molecule type" value="Genomic_DNA"/>
</dbReference>
<sequence>MYSQKQQGNGLLSFMLGSVALLIMLVVLVLTLDNGDHNFKKPHPAAKMVEKPATETLTPMGASNSQQHALKQDETETQENLAASEVVKTPVKKPLKLVKETKKEPKPADTMIDPVLGAATEQPETVQPRKSRRNRLQPENTELEIVAAENPAEARRKKRLEEAAARKAAAEEKLALEQSRREEQVKKEVAEARVQPEKKKKTHEPAPVIDGIKAKSVAKKQPETTNKNAQVSIQAGAYHKREMAEAQSAKLAEMGVKTKIVSAQNGKRTIYRVQTDTLKGKNADKTLQKLHENGVKTYTHQQQ</sequence>
<protein>
    <submittedName>
        <fullName evidence="4">Cell division protein FtsN</fullName>
    </submittedName>
</protein>
<evidence type="ECO:0000313" key="6">
    <source>
        <dbReference type="Proteomes" id="UP000215450"/>
    </source>
</evidence>
<dbReference type="AlphaFoldDB" id="A0A238HH76"/>
<dbReference type="GO" id="GO:0042834">
    <property type="term" value="F:peptidoglycan binding"/>
    <property type="evidence" value="ECO:0007669"/>
    <property type="project" value="InterPro"/>
</dbReference>
<dbReference type="SUPFAM" id="SSF110997">
    <property type="entry name" value="Sporulation related repeat"/>
    <property type="match status" value="1"/>
</dbReference>
<name>A0A238HH76_9NEIS</name>
<feature type="transmembrane region" description="Helical" evidence="2">
    <location>
        <begin position="12"/>
        <end position="32"/>
    </location>
</feature>